<feature type="region of interest" description="Disordered" evidence="1">
    <location>
        <begin position="41"/>
        <end position="66"/>
    </location>
</feature>
<dbReference type="OrthoDB" id="5994877at2759"/>
<feature type="compositionally biased region" description="Basic residues" evidence="1">
    <location>
        <begin position="10"/>
        <end position="22"/>
    </location>
</feature>
<evidence type="ECO:0000313" key="3">
    <source>
        <dbReference type="Proteomes" id="UP000887567"/>
    </source>
</evidence>
<dbReference type="RefSeq" id="XP_028517755.1">
    <property type="nucleotide sequence ID" value="XM_028661954.1"/>
</dbReference>
<dbReference type="EnsemblMetazoa" id="XM_028661954.1">
    <property type="protein sequence ID" value="XP_028517755.1"/>
    <property type="gene ID" value="LOC110248323"/>
</dbReference>
<dbReference type="AlphaFoldDB" id="A0A913YQH8"/>
<evidence type="ECO:0000256" key="1">
    <source>
        <dbReference type="SAM" id="MobiDB-lite"/>
    </source>
</evidence>
<proteinExistence type="predicted"/>
<feature type="region of interest" description="Disordered" evidence="1">
    <location>
        <begin position="1"/>
        <end position="27"/>
    </location>
</feature>
<feature type="region of interest" description="Disordered" evidence="1">
    <location>
        <begin position="83"/>
        <end position="104"/>
    </location>
</feature>
<dbReference type="GeneID" id="110248323"/>
<evidence type="ECO:0000313" key="2">
    <source>
        <dbReference type="EnsemblMetazoa" id="XP_028517755.1"/>
    </source>
</evidence>
<organism evidence="2 3">
    <name type="scientific">Exaiptasia diaphana</name>
    <name type="common">Tropical sea anemone</name>
    <name type="synonym">Aiptasia pulchella</name>
    <dbReference type="NCBI Taxonomy" id="2652724"/>
    <lineage>
        <taxon>Eukaryota</taxon>
        <taxon>Metazoa</taxon>
        <taxon>Cnidaria</taxon>
        <taxon>Anthozoa</taxon>
        <taxon>Hexacorallia</taxon>
        <taxon>Actiniaria</taxon>
        <taxon>Aiptasiidae</taxon>
        <taxon>Exaiptasia</taxon>
    </lineage>
</organism>
<sequence>MLSLVQGRGVQRKSKNRLSMKRGKTELPTMEVMMEEIIRLKERQEEDKQASDKRVQALEDDKQVSDKKIQDLQNELSYFVKKSQETDDDLKKRQEEDKQASDKRAQALEDELSYFVKKYQETDDDLRKSMAKIDELEKTTDLLYIGQLCANLTEEIYRDFAPNYFFNEKGEEKTDYKQPHLKELDRNIERFHPKATKRRITQKRWAMKEEEIGKDVICYMENTMAMRNLEAHPSPVKKQKLEEIADRLDGHSKSYLKRVIALAHEYPNAFRESCQPFVTSSDRNNAIQSY</sequence>
<keyword evidence="3" id="KW-1185">Reference proteome</keyword>
<dbReference type="Proteomes" id="UP000887567">
    <property type="component" value="Unplaced"/>
</dbReference>
<protein>
    <submittedName>
        <fullName evidence="2">Uncharacterized protein</fullName>
    </submittedName>
</protein>
<reference evidence="2" key="1">
    <citation type="submission" date="2022-11" db="UniProtKB">
        <authorList>
            <consortium name="EnsemblMetazoa"/>
        </authorList>
    </citation>
    <scope>IDENTIFICATION</scope>
</reference>
<accession>A0A913YQH8</accession>
<name>A0A913YQH8_EXADI</name>